<organism evidence="1 2">
    <name type="scientific">Candidatus Nitronauta litoralis</name>
    <dbReference type="NCBI Taxonomy" id="2705533"/>
    <lineage>
        <taxon>Bacteria</taxon>
        <taxon>Pseudomonadati</taxon>
        <taxon>Nitrospinota/Tectimicrobiota group</taxon>
        <taxon>Nitrospinota</taxon>
        <taxon>Nitrospinia</taxon>
        <taxon>Nitrospinales</taxon>
        <taxon>Nitrospinaceae</taxon>
        <taxon>Candidatus Nitronauta</taxon>
    </lineage>
</organism>
<evidence type="ECO:0000313" key="1">
    <source>
        <dbReference type="EMBL" id="QPJ63390.1"/>
    </source>
</evidence>
<evidence type="ECO:0000313" key="2">
    <source>
        <dbReference type="Proteomes" id="UP000594688"/>
    </source>
</evidence>
<name>A0A7T0G1H4_9BACT</name>
<proteinExistence type="predicted"/>
<reference evidence="1 2" key="1">
    <citation type="submission" date="2020-02" db="EMBL/GenBank/DDBJ databases">
        <title>Genomic and physiological characterization of two novel Nitrospinaceae genera.</title>
        <authorList>
            <person name="Mueller A.J."/>
            <person name="Jung M.-Y."/>
            <person name="Strachan C.R."/>
            <person name="Herbold C.W."/>
            <person name="Kirkegaard R.H."/>
            <person name="Daims H."/>
        </authorList>
    </citation>
    <scope>NUCLEOTIDE SEQUENCE [LARGE SCALE GENOMIC DNA]</scope>
    <source>
        <strain evidence="1">EB</strain>
    </source>
</reference>
<dbReference type="EMBL" id="CP048685">
    <property type="protein sequence ID" value="QPJ63390.1"/>
    <property type="molecule type" value="Genomic_DNA"/>
</dbReference>
<protein>
    <recommendedName>
        <fullName evidence="3">NIF system FeS cluster assembly NifU N-terminal domain-containing protein</fullName>
    </recommendedName>
</protein>
<evidence type="ECO:0008006" key="3">
    <source>
        <dbReference type="Google" id="ProtNLM"/>
    </source>
</evidence>
<dbReference type="KEGG" id="nli:G3M70_16505"/>
<gene>
    <name evidence="1" type="ORF">G3M70_16505</name>
</gene>
<sequence length="147" mass="16950">MPCHDTSALISVKFDNSEHLLEYDFSKLTCQKTIGSDNGFLDFSKGREMTALVELEFQDIVNYLKVESSEEQFLLYLEWDALRSTILHYMGKSEELDTTRYQLESIDYQEEGVEIRQVIRPPREMPKIVSCAVSARSAQVTEAPQEE</sequence>
<dbReference type="Proteomes" id="UP000594688">
    <property type="component" value="Chromosome"/>
</dbReference>
<dbReference type="AlphaFoldDB" id="A0A7T0G1H4"/>
<accession>A0A7T0G1H4</accession>